<feature type="region of interest" description="Disordered" evidence="3">
    <location>
        <begin position="1"/>
        <end position="97"/>
    </location>
</feature>
<organism evidence="5 6">
    <name type="scientific">Streptomyces kaniharaensis</name>
    <dbReference type="NCBI Taxonomy" id="212423"/>
    <lineage>
        <taxon>Bacteria</taxon>
        <taxon>Bacillati</taxon>
        <taxon>Actinomycetota</taxon>
        <taxon>Actinomycetes</taxon>
        <taxon>Kitasatosporales</taxon>
        <taxon>Streptomycetaceae</taxon>
        <taxon>Streptomyces</taxon>
    </lineage>
</organism>
<feature type="compositionally biased region" description="Basic and acidic residues" evidence="3">
    <location>
        <begin position="33"/>
        <end position="52"/>
    </location>
</feature>
<dbReference type="OrthoDB" id="4833278at2"/>
<sequence length="199" mass="21300">MGAVRASARRLLPAGHALRQARPRGGHRRLRLRRADPEDPGRREGQAPQDRHRPQRKPQGDQGLTTSLCPSVPPAPPERAARNPRSGSASPGQACAVPAGDARCDGRSAPCVVRAGGEIDIATEPRLRHRLGAAFEAHREVVLELPEVTFMGCSGLGVLVQARNQADRCGGRLVLRGVDRPVARLLKITGLSRRFAAGP</sequence>
<dbReference type="SUPFAM" id="SSF52091">
    <property type="entry name" value="SpoIIaa-like"/>
    <property type="match status" value="1"/>
</dbReference>
<dbReference type="Pfam" id="PF01740">
    <property type="entry name" value="STAS"/>
    <property type="match status" value="1"/>
</dbReference>
<dbReference type="EMBL" id="WBOF01000001">
    <property type="protein sequence ID" value="MQS14855.1"/>
    <property type="molecule type" value="Genomic_DNA"/>
</dbReference>
<dbReference type="PANTHER" id="PTHR33495">
    <property type="entry name" value="ANTI-SIGMA FACTOR ANTAGONIST TM_1081-RELATED-RELATED"/>
    <property type="match status" value="1"/>
</dbReference>
<keyword evidence="6" id="KW-1185">Reference proteome</keyword>
<proteinExistence type="inferred from homology"/>
<evidence type="ECO:0000256" key="2">
    <source>
        <dbReference type="RuleBase" id="RU003749"/>
    </source>
</evidence>
<evidence type="ECO:0000313" key="5">
    <source>
        <dbReference type="EMBL" id="MQS14855.1"/>
    </source>
</evidence>
<evidence type="ECO:0000256" key="3">
    <source>
        <dbReference type="SAM" id="MobiDB-lite"/>
    </source>
</evidence>
<gene>
    <name evidence="5" type="ORF">F7Q99_21980</name>
</gene>
<dbReference type="NCBIfam" id="TIGR00377">
    <property type="entry name" value="ant_ant_sig"/>
    <property type="match status" value="1"/>
</dbReference>
<reference evidence="5 6" key="1">
    <citation type="submission" date="2019-09" db="EMBL/GenBank/DDBJ databases">
        <title>Genome Sequences of Streptomyces kaniharaensis ATCC 21070.</title>
        <authorList>
            <person name="Zhu W."/>
            <person name="De Crecy-Lagard V."/>
            <person name="Richards N.G."/>
        </authorList>
    </citation>
    <scope>NUCLEOTIDE SEQUENCE [LARGE SCALE GENOMIC DNA]</scope>
    <source>
        <strain evidence="5 6">SF-557</strain>
    </source>
</reference>
<evidence type="ECO:0000259" key="4">
    <source>
        <dbReference type="PROSITE" id="PS50801"/>
    </source>
</evidence>
<protein>
    <recommendedName>
        <fullName evidence="2">Anti-sigma factor antagonist</fullName>
    </recommendedName>
</protein>
<dbReference type="Proteomes" id="UP000450000">
    <property type="component" value="Unassembled WGS sequence"/>
</dbReference>
<dbReference type="AlphaFoldDB" id="A0A6N7KVK0"/>
<accession>A0A6N7KVK0</accession>
<comment type="caution">
    <text evidence="5">The sequence shown here is derived from an EMBL/GenBank/DDBJ whole genome shotgun (WGS) entry which is preliminary data.</text>
</comment>
<dbReference type="InterPro" id="IPR036513">
    <property type="entry name" value="STAS_dom_sf"/>
</dbReference>
<evidence type="ECO:0000256" key="1">
    <source>
        <dbReference type="ARBA" id="ARBA00009013"/>
    </source>
</evidence>
<feature type="compositionally biased region" description="Basic residues" evidence="3">
    <location>
        <begin position="19"/>
        <end position="32"/>
    </location>
</feature>
<comment type="similarity">
    <text evidence="1 2">Belongs to the anti-sigma-factor antagonist family.</text>
</comment>
<dbReference type="InterPro" id="IPR003658">
    <property type="entry name" value="Anti-sigma_ant"/>
</dbReference>
<feature type="domain" description="STAS" evidence="4">
    <location>
        <begin position="112"/>
        <end position="199"/>
    </location>
</feature>
<dbReference type="PANTHER" id="PTHR33495:SF2">
    <property type="entry name" value="ANTI-SIGMA FACTOR ANTAGONIST TM_1081-RELATED"/>
    <property type="match status" value="1"/>
</dbReference>
<name>A0A6N7KVK0_9ACTN</name>
<dbReference type="CDD" id="cd07043">
    <property type="entry name" value="STAS_anti-anti-sigma_factors"/>
    <property type="match status" value="1"/>
</dbReference>
<evidence type="ECO:0000313" key="6">
    <source>
        <dbReference type="Proteomes" id="UP000450000"/>
    </source>
</evidence>
<dbReference type="PROSITE" id="PS50801">
    <property type="entry name" value="STAS"/>
    <property type="match status" value="1"/>
</dbReference>
<dbReference type="GO" id="GO:0043856">
    <property type="term" value="F:anti-sigma factor antagonist activity"/>
    <property type="evidence" value="ECO:0007669"/>
    <property type="project" value="InterPro"/>
</dbReference>
<dbReference type="Gene3D" id="3.30.750.24">
    <property type="entry name" value="STAS domain"/>
    <property type="match status" value="1"/>
</dbReference>
<dbReference type="InterPro" id="IPR002645">
    <property type="entry name" value="STAS_dom"/>
</dbReference>